<accession>A0AAV3Y0E1</accession>
<evidence type="ECO:0000313" key="1">
    <source>
        <dbReference type="EMBL" id="GFN76364.1"/>
    </source>
</evidence>
<gene>
    <name evidence="1" type="ORF">PoB_000287000</name>
</gene>
<keyword evidence="2" id="KW-1185">Reference proteome</keyword>
<comment type="caution">
    <text evidence="1">The sequence shown here is derived from an EMBL/GenBank/DDBJ whole genome shotgun (WGS) entry which is preliminary data.</text>
</comment>
<dbReference type="EMBL" id="BLXT01000383">
    <property type="protein sequence ID" value="GFN76364.1"/>
    <property type="molecule type" value="Genomic_DNA"/>
</dbReference>
<evidence type="ECO:0000313" key="2">
    <source>
        <dbReference type="Proteomes" id="UP000735302"/>
    </source>
</evidence>
<organism evidence="1 2">
    <name type="scientific">Plakobranchus ocellatus</name>
    <dbReference type="NCBI Taxonomy" id="259542"/>
    <lineage>
        <taxon>Eukaryota</taxon>
        <taxon>Metazoa</taxon>
        <taxon>Spiralia</taxon>
        <taxon>Lophotrochozoa</taxon>
        <taxon>Mollusca</taxon>
        <taxon>Gastropoda</taxon>
        <taxon>Heterobranchia</taxon>
        <taxon>Euthyneura</taxon>
        <taxon>Panpulmonata</taxon>
        <taxon>Sacoglossa</taxon>
        <taxon>Placobranchoidea</taxon>
        <taxon>Plakobranchidae</taxon>
        <taxon>Plakobranchus</taxon>
    </lineage>
</organism>
<name>A0AAV3Y0E1_9GAST</name>
<dbReference type="Proteomes" id="UP000735302">
    <property type="component" value="Unassembled WGS sequence"/>
</dbReference>
<reference evidence="1 2" key="1">
    <citation type="journal article" date="2021" name="Elife">
        <title>Chloroplast acquisition without the gene transfer in kleptoplastic sea slugs, Plakobranchus ocellatus.</title>
        <authorList>
            <person name="Maeda T."/>
            <person name="Takahashi S."/>
            <person name="Yoshida T."/>
            <person name="Shimamura S."/>
            <person name="Takaki Y."/>
            <person name="Nagai Y."/>
            <person name="Toyoda A."/>
            <person name="Suzuki Y."/>
            <person name="Arimoto A."/>
            <person name="Ishii H."/>
            <person name="Satoh N."/>
            <person name="Nishiyama T."/>
            <person name="Hasebe M."/>
            <person name="Maruyama T."/>
            <person name="Minagawa J."/>
            <person name="Obokata J."/>
            <person name="Shigenobu S."/>
        </authorList>
    </citation>
    <scope>NUCLEOTIDE SEQUENCE [LARGE SCALE GENOMIC DNA]</scope>
</reference>
<proteinExistence type="predicted"/>
<dbReference type="AlphaFoldDB" id="A0AAV3Y0E1"/>
<protein>
    <submittedName>
        <fullName evidence="1">Uncharacterized protein</fullName>
    </submittedName>
</protein>
<sequence length="109" mass="12771">MFNSDLGLFVHNLSVEHHPGVWTIINSRGYPNQFFIHRSEHHRRATGDPVGRTLALKYPRIILLQIPACRLRLVQSQSKNLRSPKLVQSLRRKMDKLYERHVIKTTHVV</sequence>